<reference evidence="1" key="1">
    <citation type="submission" date="2024-09" db="EMBL/GenBank/DDBJ databases">
        <title>Black Yeasts Isolated from many extreme environments.</title>
        <authorList>
            <person name="Coleine C."/>
            <person name="Stajich J.E."/>
            <person name="Selbmann L."/>
        </authorList>
    </citation>
    <scope>NUCLEOTIDE SEQUENCE</scope>
    <source>
        <strain evidence="1">CCFEE 5737</strain>
    </source>
</reference>
<protein>
    <submittedName>
        <fullName evidence="1">Uncharacterized protein</fullName>
    </submittedName>
</protein>
<name>A0ACC3DRA1_9PEZI</name>
<sequence>MADEEICWDEIGQFMEDHEDFIERAREKIYDRVWSQDGRVDKAMQQKLANCATDIRRMWDYDEIYDYLEMFPDGSPDAHVVARRDQPLSFPGYGPWQWEGFEEYALGRVRREFAAASDITRKTAETVKSVGQGESRLEEYTKAVANGLGLPKTATTVGAGRILFRLSRVWTYRAFYAFATNSDSAAAGYPNQNKASKAIDKCFD</sequence>
<evidence type="ECO:0000313" key="2">
    <source>
        <dbReference type="Proteomes" id="UP001186974"/>
    </source>
</evidence>
<proteinExistence type="predicted"/>
<evidence type="ECO:0000313" key="1">
    <source>
        <dbReference type="EMBL" id="KAK3079153.1"/>
    </source>
</evidence>
<organism evidence="1 2">
    <name type="scientific">Coniosporium uncinatum</name>
    <dbReference type="NCBI Taxonomy" id="93489"/>
    <lineage>
        <taxon>Eukaryota</taxon>
        <taxon>Fungi</taxon>
        <taxon>Dikarya</taxon>
        <taxon>Ascomycota</taxon>
        <taxon>Pezizomycotina</taxon>
        <taxon>Dothideomycetes</taxon>
        <taxon>Dothideomycetes incertae sedis</taxon>
        <taxon>Coniosporium</taxon>
    </lineage>
</organism>
<feature type="non-terminal residue" evidence="1">
    <location>
        <position position="204"/>
    </location>
</feature>
<keyword evidence="2" id="KW-1185">Reference proteome</keyword>
<dbReference type="Proteomes" id="UP001186974">
    <property type="component" value="Unassembled WGS sequence"/>
</dbReference>
<gene>
    <name evidence="1" type="ORF">LTS18_005597</name>
</gene>
<dbReference type="EMBL" id="JAWDJW010001337">
    <property type="protein sequence ID" value="KAK3079153.1"/>
    <property type="molecule type" value="Genomic_DNA"/>
</dbReference>
<comment type="caution">
    <text evidence="1">The sequence shown here is derived from an EMBL/GenBank/DDBJ whole genome shotgun (WGS) entry which is preliminary data.</text>
</comment>
<accession>A0ACC3DRA1</accession>